<gene>
    <name evidence="2" type="ORF">HD556DRAFT_1308035</name>
</gene>
<dbReference type="AlphaFoldDB" id="A0A9P7DIY2"/>
<dbReference type="Proteomes" id="UP000719766">
    <property type="component" value="Unassembled WGS sequence"/>
</dbReference>
<organism evidence="2 3">
    <name type="scientific">Suillus plorans</name>
    <dbReference type="NCBI Taxonomy" id="116603"/>
    <lineage>
        <taxon>Eukaryota</taxon>
        <taxon>Fungi</taxon>
        <taxon>Dikarya</taxon>
        <taxon>Basidiomycota</taxon>
        <taxon>Agaricomycotina</taxon>
        <taxon>Agaricomycetes</taxon>
        <taxon>Agaricomycetidae</taxon>
        <taxon>Boletales</taxon>
        <taxon>Suillineae</taxon>
        <taxon>Suillaceae</taxon>
        <taxon>Suillus</taxon>
    </lineage>
</organism>
<keyword evidence="3" id="KW-1185">Reference proteome</keyword>
<evidence type="ECO:0000313" key="3">
    <source>
        <dbReference type="Proteomes" id="UP000719766"/>
    </source>
</evidence>
<comment type="caution">
    <text evidence="2">The sequence shown here is derived from an EMBL/GenBank/DDBJ whole genome shotgun (WGS) entry which is preliminary data.</text>
</comment>
<feature type="compositionally biased region" description="Polar residues" evidence="1">
    <location>
        <begin position="175"/>
        <end position="187"/>
    </location>
</feature>
<dbReference type="EMBL" id="JABBWE010000025">
    <property type="protein sequence ID" value="KAG1794688.1"/>
    <property type="molecule type" value="Genomic_DNA"/>
</dbReference>
<protein>
    <submittedName>
        <fullName evidence="2">Uncharacterized protein</fullName>
    </submittedName>
</protein>
<dbReference type="GeneID" id="64593845"/>
<evidence type="ECO:0000256" key="1">
    <source>
        <dbReference type="SAM" id="MobiDB-lite"/>
    </source>
</evidence>
<dbReference type="InterPro" id="IPR046521">
    <property type="entry name" value="DUF6698"/>
</dbReference>
<name>A0A9P7DIY2_9AGAM</name>
<dbReference type="OrthoDB" id="3220614at2759"/>
<accession>A0A9P7DIY2</accession>
<reference evidence="2" key="1">
    <citation type="journal article" date="2020" name="New Phytol.">
        <title>Comparative genomics reveals dynamic genome evolution in host specialist ectomycorrhizal fungi.</title>
        <authorList>
            <person name="Lofgren L.A."/>
            <person name="Nguyen N.H."/>
            <person name="Vilgalys R."/>
            <person name="Ruytinx J."/>
            <person name="Liao H.L."/>
            <person name="Branco S."/>
            <person name="Kuo A."/>
            <person name="LaButti K."/>
            <person name="Lipzen A."/>
            <person name="Andreopoulos W."/>
            <person name="Pangilinan J."/>
            <person name="Riley R."/>
            <person name="Hundley H."/>
            <person name="Na H."/>
            <person name="Barry K."/>
            <person name="Grigoriev I.V."/>
            <person name="Stajich J.E."/>
            <person name="Kennedy P.G."/>
        </authorList>
    </citation>
    <scope>NUCLEOTIDE SEQUENCE</scope>
    <source>
        <strain evidence="2">S12</strain>
    </source>
</reference>
<dbReference type="Pfam" id="PF20414">
    <property type="entry name" value="DUF6698"/>
    <property type="match status" value="1"/>
</dbReference>
<evidence type="ECO:0000313" key="2">
    <source>
        <dbReference type="EMBL" id="KAG1794688.1"/>
    </source>
</evidence>
<dbReference type="RefSeq" id="XP_041160799.1">
    <property type="nucleotide sequence ID" value="XM_041300081.1"/>
</dbReference>
<sequence>MMDVLPLVHLIHRKLMHLNPQTPQNRRYQTYKKLLVWCPSVRKLVQSSADSFELAELYSKLNRGADAARADDTTSLKFIIAVWLMQMVPTPKPSIQCRDKSGRCNLLIIYSVREAIRSYHPDYRVTSYSWPSFLYKDGQYDAINPTKGFLKGELLLKAVKHIFTSPTSAEEDPETSQPDTSAETPSQVHLPKRQRTAGERRTRCDVAGLLQMKSMQPRALAYAAVQLRFALSSAGAWRIIDDDFDHNEFYHNIVDYFELPSSPDAAQDVENLLLWWNRQVFGRRNVSHYRPQKTSTMSVAMTARRA</sequence>
<proteinExistence type="predicted"/>
<feature type="region of interest" description="Disordered" evidence="1">
    <location>
        <begin position="166"/>
        <end position="201"/>
    </location>
</feature>